<dbReference type="PROSITE" id="PS00211">
    <property type="entry name" value="ABC_TRANSPORTER_1"/>
    <property type="match status" value="1"/>
</dbReference>
<dbReference type="PANTHER" id="PTHR43553">
    <property type="entry name" value="HEAVY METAL TRANSPORTER"/>
    <property type="match status" value="1"/>
</dbReference>
<keyword evidence="5" id="KW-0547">Nucleotide-binding</keyword>
<accession>A0A7G5C717</accession>
<dbReference type="InterPro" id="IPR003439">
    <property type="entry name" value="ABC_transporter-like_ATP-bd"/>
</dbReference>
<evidence type="ECO:0000256" key="8">
    <source>
        <dbReference type="ARBA" id="ARBA00023136"/>
    </source>
</evidence>
<feature type="domain" description="ABC transporter" evidence="9">
    <location>
        <begin position="5"/>
        <end position="241"/>
    </location>
</feature>
<evidence type="ECO:0000313" key="10">
    <source>
        <dbReference type="EMBL" id="QMV45001.1"/>
    </source>
</evidence>
<dbReference type="GO" id="GO:0015087">
    <property type="term" value="F:cobalt ion transmembrane transporter activity"/>
    <property type="evidence" value="ECO:0007669"/>
    <property type="project" value="UniProtKB-ARBA"/>
</dbReference>
<organism evidence="10 11">
    <name type="scientific">Cohnella cholangitidis</name>
    <dbReference type="NCBI Taxonomy" id="2598458"/>
    <lineage>
        <taxon>Bacteria</taxon>
        <taxon>Bacillati</taxon>
        <taxon>Bacillota</taxon>
        <taxon>Bacilli</taxon>
        <taxon>Bacillales</taxon>
        <taxon>Paenibacillaceae</taxon>
        <taxon>Cohnella</taxon>
    </lineage>
</organism>
<dbReference type="GO" id="GO:0005524">
    <property type="term" value="F:ATP binding"/>
    <property type="evidence" value="ECO:0007669"/>
    <property type="project" value="UniProtKB-KW"/>
</dbReference>
<protein>
    <submittedName>
        <fullName evidence="10">ABC transporter ATP-binding protein</fullName>
    </submittedName>
</protein>
<dbReference type="InterPro" id="IPR050095">
    <property type="entry name" value="ECF_ABC_transporter_ATP-bd"/>
</dbReference>
<dbReference type="PANTHER" id="PTHR43553:SF24">
    <property type="entry name" value="ENERGY-COUPLING FACTOR TRANSPORTER ATP-BINDING PROTEIN ECFA1"/>
    <property type="match status" value="1"/>
</dbReference>
<dbReference type="InterPro" id="IPR017871">
    <property type="entry name" value="ABC_transporter-like_CS"/>
</dbReference>
<keyword evidence="11" id="KW-1185">Reference proteome</keyword>
<keyword evidence="7" id="KW-1278">Translocase</keyword>
<comment type="subcellular location">
    <subcellularLocation>
        <location evidence="1">Cell membrane</location>
        <topology evidence="1">Peripheral membrane protein</topology>
    </subcellularLocation>
</comment>
<proteinExistence type="inferred from homology"/>
<keyword evidence="3" id="KW-0813">Transport</keyword>
<dbReference type="InterPro" id="IPR027417">
    <property type="entry name" value="P-loop_NTPase"/>
</dbReference>
<dbReference type="KEGG" id="cchl:FPL14_12835"/>
<dbReference type="InterPro" id="IPR003593">
    <property type="entry name" value="AAA+_ATPase"/>
</dbReference>
<dbReference type="SUPFAM" id="SSF52540">
    <property type="entry name" value="P-loop containing nucleoside triphosphate hydrolases"/>
    <property type="match status" value="1"/>
</dbReference>
<dbReference type="Gene3D" id="3.40.50.300">
    <property type="entry name" value="P-loop containing nucleotide triphosphate hydrolases"/>
    <property type="match status" value="1"/>
</dbReference>
<dbReference type="GO" id="GO:0016887">
    <property type="term" value="F:ATP hydrolysis activity"/>
    <property type="evidence" value="ECO:0007669"/>
    <property type="project" value="InterPro"/>
</dbReference>
<keyword evidence="6 10" id="KW-0067">ATP-binding</keyword>
<dbReference type="PROSITE" id="PS50893">
    <property type="entry name" value="ABC_TRANSPORTER_2"/>
    <property type="match status" value="1"/>
</dbReference>
<dbReference type="EMBL" id="CP041969">
    <property type="protein sequence ID" value="QMV45001.1"/>
    <property type="molecule type" value="Genomic_DNA"/>
</dbReference>
<evidence type="ECO:0000256" key="6">
    <source>
        <dbReference type="ARBA" id="ARBA00022840"/>
    </source>
</evidence>
<evidence type="ECO:0000256" key="2">
    <source>
        <dbReference type="ARBA" id="ARBA00005417"/>
    </source>
</evidence>
<name>A0A7G5C717_9BACL</name>
<dbReference type="InterPro" id="IPR015856">
    <property type="entry name" value="ABC_transpr_CbiO/EcfA_su"/>
</dbReference>
<dbReference type="GO" id="GO:0042626">
    <property type="term" value="F:ATPase-coupled transmembrane transporter activity"/>
    <property type="evidence" value="ECO:0007669"/>
    <property type="project" value="TreeGrafter"/>
</dbReference>
<reference evidence="10 11" key="1">
    <citation type="submission" date="2019-07" db="EMBL/GenBank/DDBJ databases">
        <authorList>
            <person name="Kim J.K."/>
            <person name="Cheong H.-M."/>
            <person name="Choi Y."/>
            <person name="Hwang K.J."/>
            <person name="Lee S."/>
            <person name="Choi C."/>
        </authorList>
    </citation>
    <scope>NUCLEOTIDE SEQUENCE [LARGE SCALE GENOMIC DNA]</scope>
    <source>
        <strain evidence="10 11">KS 22</strain>
    </source>
</reference>
<gene>
    <name evidence="10" type="ORF">FPL14_12835</name>
</gene>
<dbReference type="Proteomes" id="UP000515679">
    <property type="component" value="Chromosome"/>
</dbReference>
<evidence type="ECO:0000256" key="7">
    <source>
        <dbReference type="ARBA" id="ARBA00022967"/>
    </source>
</evidence>
<evidence type="ECO:0000256" key="3">
    <source>
        <dbReference type="ARBA" id="ARBA00022448"/>
    </source>
</evidence>
<evidence type="ECO:0000259" key="9">
    <source>
        <dbReference type="PROSITE" id="PS50893"/>
    </source>
</evidence>
<keyword evidence="8" id="KW-0472">Membrane</keyword>
<evidence type="ECO:0000256" key="1">
    <source>
        <dbReference type="ARBA" id="ARBA00004202"/>
    </source>
</evidence>
<evidence type="ECO:0000256" key="4">
    <source>
        <dbReference type="ARBA" id="ARBA00022475"/>
    </source>
</evidence>
<dbReference type="GO" id="GO:0043190">
    <property type="term" value="C:ATP-binding cassette (ABC) transporter complex"/>
    <property type="evidence" value="ECO:0007669"/>
    <property type="project" value="TreeGrafter"/>
</dbReference>
<dbReference type="SMART" id="SM00382">
    <property type="entry name" value="AAA"/>
    <property type="match status" value="1"/>
</dbReference>
<sequence length="277" mass="31230">MNPILEVDQVRYSYPGTKKEALRGLSLVVPEGRRTAICGHNGSGKSTLFLHAIGIHRPAIGKVSWKGQPLEYSSGRLRELRRKIGLVFQDPEQQLILNTPYEDISYGLRNAGIAEPDIRRRTEHMLSAMGLEQWAQTPMHQLSLGMKKRIALAGVLVLEPELLLLDEPTAYLDRQSELQLVEELNRIHAQGITVAMATHDMNLAYSWADWILVLDGGRCVMEGTPNEVFAQERRIRSLGLDLPILYEVWHSLPASIRRDATPPRTIDSLKRHLSSFS</sequence>
<dbReference type="Pfam" id="PF00005">
    <property type="entry name" value="ABC_tran"/>
    <property type="match status" value="1"/>
</dbReference>
<evidence type="ECO:0000313" key="11">
    <source>
        <dbReference type="Proteomes" id="UP000515679"/>
    </source>
</evidence>
<dbReference type="AlphaFoldDB" id="A0A7G5C717"/>
<keyword evidence="4" id="KW-1003">Cell membrane</keyword>
<evidence type="ECO:0000256" key="5">
    <source>
        <dbReference type="ARBA" id="ARBA00022741"/>
    </source>
</evidence>
<dbReference type="CDD" id="cd03225">
    <property type="entry name" value="ABC_cobalt_CbiO_domain1"/>
    <property type="match status" value="1"/>
</dbReference>
<dbReference type="FunFam" id="3.40.50.300:FF:000224">
    <property type="entry name" value="Energy-coupling factor transporter ATP-binding protein EcfA"/>
    <property type="match status" value="1"/>
</dbReference>
<comment type="similarity">
    <text evidence="2">Belongs to the ABC transporter superfamily.</text>
</comment>